<name>E3FXL1_STIAD</name>
<dbReference type="KEGG" id="sur:STAUR_7050"/>
<dbReference type="Proteomes" id="UP000001351">
    <property type="component" value="Chromosome"/>
</dbReference>
<protein>
    <submittedName>
        <fullName evidence="1">Uncharacterized protein</fullName>
    </submittedName>
</protein>
<evidence type="ECO:0000313" key="1">
    <source>
        <dbReference type="EMBL" id="ADO74806.1"/>
    </source>
</evidence>
<proteinExistence type="predicted"/>
<sequence length="135" mass="14916">MPISEPTACEISATGREHVKSSRRVLAVEVVPLYRRHAKNALASLTRFQKVATSGRVDPKPSEHSQLLILLHRLDLDQGKPLNLTLGMRAFLRHAASEVAISKAETKEALASPDTDDLERTRQPTYLCARASSFT</sequence>
<dbReference type="EMBL" id="CP002271">
    <property type="protein sequence ID" value="ADO74806.1"/>
    <property type="molecule type" value="Genomic_DNA"/>
</dbReference>
<dbReference type="AlphaFoldDB" id="E3FXL1"/>
<reference evidence="1 2" key="1">
    <citation type="journal article" date="2011" name="Mol. Biol. Evol.">
        <title>Comparative genomic analysis of fruiting body formation in Myxococcales.</title>
        <authorList>
            <person name="Huntley S."/>
            <person name="Hamann N."/>
            <person name="Wegener-Feldbrugge S."/>
            <person name="Treuner-Lange A."/>
            <person name="Kube M."/>
            <person name="Reinhardt R."/>
            <person name="Klages S."/>
            <person name="Muller R."/>
            <person name="Ronning C.M."/>
            <person name="Nierman W.C."/>
            <person name="Sogaard-Andersen L."/>
        </authorList>
    </citation>
    <scope>NUCLEOTIDE SEQUENCE [LARGE SCALE GENOMIC DNA]</scope>
    <source>
        <strain evidence="1 2">DW4/3-1</strain>
    </source>
</reference>
<dbReference type="HOGENOM" id="CLU_1884531_0_0_7"/>
<organism evidence="1 2">
    <name type="scientific">Stigmatella aurantiaca (strain DW4/3-1)</name>
    <dbReference type="NCBI Taxonomy" id="378806"/>
    <lineage>
        <taxon>Bacteria</taxon>
        <taxon>Pseudomonadati</taxon>
        <taxon>Myxococcota</taxon>
        <taxon>Myxococcia</taxon>
        <taxon>Myxococcales</taxon>
        <taxon>Cystobacterineae</taxon>
        <taxon>Archangiaceae</taxon>
        <taxon>Stigmatella</taxon>
    </lineage>
</organism>
<accession>E3FXL1</accession>
<dbReference type="STRING" id="378806.STAUR_7050"/>
<evidence type="ECO:0000313" key="2">
    <source>
        <dbReference type="Proteomes" id="UP000001351"/>
    </source>
</evidence>
<keyword evidence="2" id="KW-1185">Reference proteome</keyword>
<gene>
    <name evidence="1" type="ordered locus">STAUR_7050</name>
</gene>